<dbReference type="InterPro" id="IPR011050">
    <property type="entry name" value="Pectin_lyase_fold/virulence"/>
</dbReference>
<keyword evidence="2" id="KW-0813">Transport</keyword>
<evidence type="ECO:0000313" key="7">
    <source>
        <dbReference type="EMBL" id="GFQ03108.1"/>
    </source>
</evidence>
<protein>
    <submittedName>
        <fullName evidence="7">Protein zinc induced facilitator-like 1</fullName>
    </submittedName>
</protein>
<dbReference type="SUPFAM" id="SSF51126">
    <property type="entry name" value="Pectin lyase-like"/>
    <property type="match status" value="1"/>
</dbReference>
<dbReference type="OrthoDB" id="10262656at2759"/>
<evidence type="ECO:0000256" key="2">
    <source>
        <dbReference type="ARBA" id="ARBA00022448"/>
    </source>
</evidence>
<dbReference type="Proteomes" id="UP000653305">
    <property type="component" value="Unassembled WGS sequence"/>
</dbReference>
<comment type="caution">
    <text evidence="7">The sequence shown here is derived from an EMBL/GenBank/DDBJ whole genome shotgun (WGS) entry which is preliminary data.</text>
</comment>
<comment type="subcellular location">
    <subcellularLocation>
        <location evidence="1">Membrane</location>
        <topology evidence="1">Multi-pass membrane protein</topology>
    </subcellularLocation>
</comment>
<sequence length="233" mass="25631">MPGQLGRQPLLPRRLRPWSPFGYKGHGRDPKGALAIRVRDGIDHFGLSGRSDGNGISIFGSQDIWIDHVSMTKLADLKRLQLSARDGPSDPYSLAKWRILNRLHDRNETMYYKVISIPLLSIYPFIVRLSGLVLFLVLISASMLKNVLSISITTGLLVIQNRAVSQEQRGAANGISMTAMSLCKAIGPAAGGVHLVFFALNVVEFIGLVSTFRPFMALPQDVVSDFATDLESR</sequence>
<dbReference type="AlphaFoldDB" id="A0A830CRC4"/>
<name>A0A830CRC4_9LAMI</name>
<gene>
    <name evidence="7" type="ORF">PHJA_002454600</name>
</gene>
<organism evidence="7 8">
    <name type="scientific">Phtheirospermum japonicum</name>
    <dbReference type="NCBI Taxonomy" id="374723"/>
    <lineage>
        <taxon>Eukaryota</taxon>
        <taxon>Viridiplantae</taxon>
        <taxon>Streptophyta</taxon>
        <taxon>Embryophyta</taxon>
        <taxon>Tracheophyta</taxon>
        <taxon>Spermatophyta</taxon>
        <taxon>Magnoliopsida</taxon>
        <taxon>eudicotyledons</taxon>
        <taxon>Gunneridae</taxon>
        <taxon>Pentapetalae</taxon>
        <taxon>asterids</taxon>
        <taxon>lamiids</taxon>
        <taxon>Lamiales</taxon>
        <taxon>Orobanchaceae</taxon>
        <taxon>Orobanchaceae incertae sedis</taxon>
        <taxon>Phtheirospermum</taxon>
    </lineage>
</organism>
<keyword evidence="3" id="KW-0812">Transmembrane</keyword>
<dbReference type="EMBL" id="BMAC01000801">
    <property type="protein sequence ID" value="GFQ03108.1"/>
    <property type="molecule type" value="Genomic_DNA"/>
</dbReference>
<evidence type="ECO:0000313" key="8">
    <source>
        <dbReference type="Proteomes" id="UP000653305"/>
    </source>
</evidence>
<dbReference type="PANTHER" id="PTHR23504">
    <property type="entry name" value="MAJOR FACILITATOR SUPERFAMILY DOMAIN-CONTAINING PROTEIN 10"/>
    <property type="match status" value="1"/>
</dbReference>
<proteinExistence type="inferred from homology"/>
<keyword evidence="5" id="KW-0472">Membrane</keyword>
<reference evidence="7" key="1">
    <citation type="submission" date="2020-07" db="EMBL/GenBank/DDBJ databases">
        <title>Ethylene signaling mediates host invasion by parasitic plants.</title>
        <authorList>
            <person name="Yoshida S."/>
        </authorList>
    </citation>
    <scope>NUCLEOTIDE SEQUENCE</scope>
    <source>
        <strain evidence="7">Okayama</strain>
    </source>
</reference>
<evidence type="ECO:0000256" key="6">
    <source>
        <dbReference type="ARBA" id="ARBA00044504"/>
    </source>
</evidence>
<dbReference type="PANTHER" id="PTHR23504:SF15">
    <property type="entry name" value="MAJOR FACILITATOR SUPERFAMILY (MFS) PROFILE DOMAIN-CONTAINING PROTEIN"/>
    <property type="match status" value="1"/>
</dbReference>
<keyword evidence="8" id="KW-1185">Reference proteome</keyword>
<evidence type="ECO:0000256" key="4">
    <source>
        <dbReference type="ARBA" id="ARBA00022989"/>
    </source>
</evidence>
<keyword evidence="4" id="KW-1133">Transmembrane helix</keyword>
<accession>A0A830CRC4</accession>
<dbReference type="InterPro" id="IPR012334">
    <property type="entry name" value="Pectin_lyas_fold"/>
</dbReference>
<evidence type="ECO:0000256" key="1">
    <source>
        <dbReference type="ARBA" id="ARBA00004141"/>
    </source>
</evidence>
<evidence type="ECO:0000256" key="3">
    <source>
        <dbReference type="ARBA" id="ARBA00022692"/>
    </source>
</evidence>
<dbReference type="InterPro" id="IPR036259">
    <property type="entry name" value="MFS_trans_sf"/>
</dbReference>
<dbReference type="Gene3D" id="2.160.20.10">
    <property type="entry name" value="Single-stranded right-handed beta-helix, Pectin lyase-like"/>
    <property type="match status" value="1"/>
</dbReference>
<dbReference type="GO" id="GO:0016020">
    <property type="term" value="C:membrane"/>
    <property type="evidence" value="ECO:0007669"/>
    <property type="project" value="UniProtKB-SubCell"/>
</dbReference>
<dbReference type="SUPFAM" id="SSF103473">
    <property type="entry name" value="MFS general substrate transporter"/>
    <property type="match status" value="1"/>
</dbReference>
<comment type="similarity">
    <text evidence="6">Belongs to the major facilitator superfamily. Phosphate:H(+) symporter (TC 2.A.1.9) family.</text>
</comment>
<evidence type="ECO:0000256" key="5">
    <source>
        <dbReference type="ARBA" id="ARBA00023136"/>
    </source>
</evidence>